<evidence type="ECO:0000256" key="1">
    <source>
        <dbReference type="SAM" id="Coils"/>
    </source>
</evidence>
<keyword evidence="1" id="KW-0175">Coiled coil</keyword>
<feature type="coiled-coil region" evidence="1">
    <location>
        <begin position="59"/>
        <end position="86"/>
    </location>
</feature>
<dbReference type="InterPro" id="IPR036390">
    <property type="entry name" value="WH_DNA-bd_sf"/>
</dbReference>
<dbReference type="SUPFAM" id="SSF46785">
    <property type="entry name" value="Winged helix' DNA-binding domain"/>
    <property type="match status" value="1"/>
</dbReference>
<dbReference type="PATRIC" id="fig|582680.7.peg.3050"/>
<keyword evidence="4" id="KW-0238">DNA-binding</keyword>
<dbReference type="Pfam" id="PF12802">
    <property type="entry name" value="MarR_2"/>
    <property type="match status" value="1"/>
</dbReference>
<dbReference type="GO" id="GO:0003700">
    <property type="term" value="F:DNA-binding transcription factor activity"/>
    <property type="evidence" value="ECO:0007669"/>
    <property type="project" value="InterPro"/>
</dbReference>
<name>A0A0F0KL06_9MICO</name>
<dbReference type="PANTHER" id="PTHR33164:SF43">
    <property type="entry name" value="HTH-TYPE TRANSCRIPTIONAL REPRESSOR YETL"/>
    <property type="match status" value="1"/>
</dbReference>
<dbReference type="InterPro" id="IPR039422">
    <property type="entry name" value="MarR/SlyA-like"/>
</dbReference>
<dbReference type="OrthoDB" id="162531at2"/>
<dbReference type="AlphaFoldDB" id="A0A0F0KL06"/>
<proteinExistence type="predicted"/>
<dbReference type="PRINTS" id="PR00598">
    <property type="entry name" value="HTHMARR"/>
</dbReference>
<dbReference type="Proteomes" id="UP000033448">
    <property type="component" value="Unassembled WGS sequence"/>
</dbReference>
<feature type="region of interest" description="Disordered" evidence="2">
    <location>
        <begin position="1"/>
        <end position="25"/>
    </location>
</feature>
<dbReference type="InterPro" id="IPR000835">
    <property type="entry name" value="HTH_MarR-typ"/>
</dbReference>
<protein>
    <submittedName>
        <fullName evidence="4">DNA-binding transcriptional repressor MarR</fullName>
    </submittedName>
</protein>
<dbReference type="GO" id="GO:0006950">
    <property type="term" value="P:response to stress"/>
    <property type="evidence" value="ECO:0007669"/>
    <property type="project" value="TreeGrafter"/>
</dbReference>
<dbReference type="GO" id="GO:0003677">
    <property type="term" value="F:DNA binding"/>
    <property type="evidence" value="ECO:0007669"/>
    <property type="project" value="UniProtKB-KW"/>
</dbReference>
<dbReference type="RefSeq" id="WP_045251618.1">
    <property type="nucleotide sequence ID" value="NZ_CP099706.1"/>
</dbReference>
<accession>A0A0F0KL06</accession>
<dbReference type="EMBL" id="JYIT01000083">
    <property type="protein sequence ID" value="KJL19946.1"/>
    <property type="molecule type" value="Genomic_DNA"/>
</dbReference>
<sequence>MVDGRAGADEAPAATPAGPPASEGAAAGAVYDIEASDPTGILLDRGGVDAESLRQITRIMTALAELRDAEQRVAEASRRYMRLNETDMRALHYLIVCANTDAVATPGGIAQHLGISTASTTKLLDRLESGGHVVRSAHPSDRRALAISITPETKAAAMETVGRQQARRFHAAARLSEAEREVVIRFLRDMTQELALDGVDWADGAHEERRAHEER</sequence>
<dbReference type="PROSITE" id="PS50995">
    <property type="entry name" value="HTH_MARR_2"/>
    <property type="match status" value="1"/>
</dbReference>
<organism evidence="4 5">
    <name type="scientific">Microbacterium azadirachtae</name>
    <dbReference type="NCBI Taxonomy" id="582680"/>
    <lineage>
        <taxon>Bacteria</taxon>
        <taxon>Bacillati</taxon>
        <taxon>Actinomycetota</taxon>
        <taxon>Actinomycetes</taxon>
        <taxon>Micrococcales</taxon>
        <taxon>Microbacteriaceae</taxon>
        <taxon>Microbacterium</taxon>
    </lineage>
</organism>
<keyword evidence="5" id="KW-1185">Reference proteome</keyword>
<reference evidence="4 5" key="1">
    <citation type="submission" date="2015-02" db="EMBL/GenBank/DDBJ databases">
        <title>Draft genome sequences of ten Microbacterium spp. with emphasis on heavy metal contaminated environments.</title>
        <authorList>
            <person name="Corretto E."/>
        </authorList>
    </citation>
    <scope>NUCLEOTIDE SEQUENCE [LARGE SCALE GENOMIC DNA]</scope>
    <source>
        <strain evidence="4 5">DSM 23848</strain>
    </source>
</reference>
<dbReference type="Gene3D" id="1.10.10.10">
    <property type="entry name" value="Winged helix-like DNA-binding domain superfamily/Winged helix DNA-binding domain"/>
    <property type="match status" value="1"/>
</dbReference>
<dbReference type="SMART" id="SM00347">
    <property type="entry name" value="HTH_MARR"/>
    <property type="match status" value="1"/>
</dbReference>
<evidence type="ECO:0000256" key="2">
    <source>
        <dbReference type="SAM" id="MobiDB-lite"/>
    </source>
</evidence>
<evidence type="ECO:0000313" key="5">
    <source>
        <dbReference type="Proteomes" id="UP000033448"/>
    </source>
</evidence>
<evidence type="ECO:0000313" key="4">
    <source>
        <dbReference type="EMBL" id="KJL19946.1"/>
    </source>
</evidence>
<feature type="compositionally biased region" description="Low complexity" evidence="2">
    <location>
        <begin position="9"/>
        <end position="25"/>
    </location>
</feature>
<comment type="caution">
    <text evidence="4">The sequence shown here is derived from an EMBL/GenBank/DDBJ whole genome shotgun (WGS) entry which is preliminary data.</text>
</comment>
<feature type="domain" description="HTH marR-type" evidence="3">
    <location>
        <begin position="49"/>
        <end position="192"/>
    </location>
</feature>
<dbReference type="InterPro" id="IPR036388">
    <property type="entry name" value="WH-like_DNA-bd_sf"/>
</dbReference>
<gene>
    <name evidence="4" type="ORF">RL72_02992</name>
</gene>
<evidence type="ECO:0000259" key="3">
    <source>
        <dbReference type="PROSITE" id="PS50995"/>
    </source>
</evidence>
<dbReference type="PANTHER" id="PTHR33164">
    <property type="entry name" value="TRANSCRIPTIONAL REGULATOR, MARR FAMILY"/>
    <property type="match status" value="1"/>
</dbReference>